<dbReference type="Proteomes" id="UP000188268">
    <property type="component" value="Unassembled WGS sequence"/>
</dbReference>
<dbReference type="SUPFAM" id="SSF81383">
    <property type="entry name" value="F-box domain"/>
    <property type="match status" value="1"/>
</dbReference>
<name>A0A1R3GCC1_COCAP</name>
<feature type="domain" description="F-box" evidence="1">
    <location>
        <begin position="8"/>
        <end position="54"/>
    </location>
</feature>
<dbReference type="OMA" id="VKIFNEW"/>
<dbReference type="AlphaFoldDB" id="A0A1R3GCC1"/>
<organism evidence="2 3">
    <name type="scientific">Corchorus capsularis</name>
    <name type="common">Jute</name>
    <dbReference type="NCBI Taxonomy" id="210143"/>
    <lineage>
        <taxon>Eukaryota</taxon>
        <taxon>Viridiplantae</taxon>
        <taxon>Streptophyta</taxon>
        <taxon>Embryophyta</taxon>
        <taxon>Tracheophyta</taxon>
        <taxon>Spermatophyta</taxon>
        <taxon>Magnoliopsida</taxon>
        <taxon>eudicotyledons</taxon>
        <taxon>Gunneridae</taxon>
        <taxon>Pentapetalae</taxon>
        <taxon>rosids</taxon>
        <taxon>malvids</taxon>
        <taxon>Malvales</taxon>
        <taxon>Malvaceae</taxon>
        <taxon>Grewioideae</taxon>
        <taxon>Apeibeae</taxon>
        <taxon>Corchorus</taxon>
    </lineage>
</organism>
<dbReference type="InterPro" id="IPR001810">
    <property type="entry name" value="F-box_dom"/>
</dbReference>
<keyword evidence="3" id="KW-1185">Reference proteome</keyword>
<gene>
    <name evidence="2" type="ORF">CCACVL1_27047</name>
</gene>
<dbReference type="InterPro" id="IPR036047">
    <property type="entry name" value="F-box-like_dom_sf"/>
</dbReference>
<dbReference type="Gramene" id="OMO55748">
    <property type="protein sequence ID" value="OMO55748"/>
    <property type="gene ID" value="CCACVL1_27047"/>
</dbReference>
<evidence type="ECO:0000313" key="2">
    <source>
        <dbReference type="EMBL" id="OMO55748.1"/>
    </source>
</evidence>
<dbReference type="PANTHER" id="PTHR47123:SF25">
    <property type="entry name" value="F-BOX PROTEIN"/>
    <property type="match status" value="1"/>
</dbReference>
<evidence type="ECO:0000313" key="3">
    <source>
        <dbReference type="Proteomes" id="UP000188268"/>
    </source>
</evidence>
<comment type="caution">
    <text evidence="2">The sequence shown here is derived from an EMBL/GenBank/DDBJ whole genome shotgun (WGS) entry which is preliminary data.</text>
</comment>
<reference evidence="2 3" key="1">
    <citation type="submission" date="2013-09" db="EMBL/GenBank/DDBJ databases">
        <title>Corchorus capsularis genome sequencing.</title>
        <authorList>
            <person name="Alam M."/>
            <person name="Haque M.S."/>
            <person name="Islam M.S."/>
            <person name="Emdad E.M."/>
            <person name="Islam M.M."/>
            <person name="Ahmed B."/>
            <person name="Halim A."/>
            <person name="Hossen Q.M.M."/>
            <person name="Hossain M.Z."/>
            <person name="Ahmed R."/>
            <person name="Khan M.M."/>
            <person name="Islam R."/>
            <person name="Rashid M.M."/>
            <person name="Khan S.A."/>
            <person name="Rahman M.S."/>
            <person name="Alam M."/>
        </authorList>
    </citation>
    <scope>NUCLEOTIDE SEQUENCE [LARGE SCALE GENOMIC DNA]</scope>
    <source>
        <strain evidence="3">cv. CVL-1</strain>
        <tissue evidence="2">Whole seedling</tissue>
    </source>
</reference>
<sequence length="286" mass="32695">MDIGVPELPEELLTLIGKNLQTRFDIIRFRSVCRRWRYSLPCCLSNSHGPLKKDHNPHSDSESSLKAKRYTSLHRSAVYILNQYPVPCPIPTPWLLGLEETKEVYRGRFVAVDRCGTVSIVDFSSKPKVTKYTPPIFNGGSKKHLAVFCEHLYLVDRYLDRARTTQNPYEKVYAKVVAFKVHKFDEEWGWKGVTSLDDKMLFIGKWLNFFVPTKELSGCKGNCIYFIDEKRTWYDDEDKASVGSTGDGMAVFSLEDGKIGKLSSFSGYSDMFWPPPTCFTANQNPS</sequence>
<evidence type="ECO:0000259" key="1">
    <source>
        <dbReference type="SMART" id="SM00256"/>
    </source>
</evidence>
<dbReference type="Gene3D" id="1.20.1280.50">
    <property type="match status" value="1"/>
</dbReference>
<dbReference type="EMBL" id="AWWV01014571">
    <property type="protein sequence ID" value="OMO55748.1"/>
    <property type="molecule type" value="Genomic_DNA"/>
</dbReference>
<dbReference type="OrthoDB" id="638130at2759"/>
<dbReference type="SMART" id="SM00256">
    <property type="entry name" value="FBOX"/>
    <property type="match status" value="1"/>
</dbReference>
<accession>A0A1R3GCC1</accession>
<dbReference type="CDD" id="cd09917">
    <property type="entry name" value="F-box_SF"/>
    <property type="match status" value="1"/>
</dbReference>
<dbReference type="Pfam" id="PF03478">
    <property type="entry name" value="Beta-prop_KIB1-4"/>
    <property type="match status" value="1"/>
</dbReference>
<proteinExistence type="predicted"/>
<dbReference type="InterPro" id="IPR005174">
    <property type="entry name" value="KIB1-4_b-propeller"/>
</dbReference>
<protein>
    <recommendedName>
        <fullName evidence="1">F-box domain-containing protein</fullName>
    </recommendedName>
</protein>
<dbReference type="InterPro" id="IPR051304">
    <property type="entry name" value="SCF_F-box_domain"/>
</dbReference>
<dbReference type="PANTHER" id="PTHR47123">
    <property type="entry name" value="F-BOX PROTEIN SKIP23"/>
    <property type="match status" value="1"/>
</dbReference>